<dbReference type="RefSeq" id="WP_091245621.1">
    <property type="nucleotide sequence ID" value="NZ_FNAG01000017.1"/>
</dbReference>
<evidence type="ECO:0000313" key="3">
    <source>
        <dbReference type="Proteomes" id="UP000199603"/>
    </source>
</evidence>
<evidence type="ECO:0000313" key="2">
    <source>
        <dbReference type="EMBL" id="SDE08139.1"/>
    </source>
</evidence>
<evidence type="ECO:0000256" key="1">
    <source>
        <dbReference type="SAM" id="SignalP"/>
    </source>
</evidence>
<dbReference type="STRING" id="265719.SAMN04488509_11735"/>
<proteinExistence type="predicted"/>
<accession>A0A1G7A001</accession>
<organism evidence="2 3">
    <name type="scientific">Aquimonas voraii</name>
    <dbReference type="NCBI Taxonomy" id="265719"/>
    <lineage>
        <taxon>Bacteria</taxon>
        <taxon>Pseudomonadati</taxon>
        <taxon>Pseudomonadota</taxon>
        <taxon>Gammaproteobacteria</taxon>
        <taxon>Lysobacterales</taxon>
        <taxon>Lysobacteraceae</taxon>
        <taxon>Aquimonas</taxon>
    </lineage>
</organism>
<reference evidence="2 3" key="1">
    <citation type="submission" date="2016-10" db="EMBL/GenBank/DDBJ databases">
        <authorList>
            <person name="de Groot N.N."/>
        </authorList>
    </citation>
    <scope>NUCLEOTIDE SEQUENCE [LARGE SCALE GENOMIC DNA]</scope>
    <source>
        <strain evidence="2 3">DSM 16957</strain>
    </source>
</reference>
<dbReference type="Proteomes" id="UP000199603">
    <property type="component" value="Unassembled WGS sequence"/>
</dbReference>
<feature type="signal peptide" evidence="1">
    <location>
        <begin position="1"/>
        <end position="20"/>
    </location>
</feature>
<dbReference type="OrthoDB" id="5940902at2"/>
<keyword evidence="3" id="KW-1185">Reference proteome</keyword>
<keyword evidence="1" id="KW-0732">Signal</keyword>
<protein>
    <recommendedName>
        <fullName evidence="4">CSLREA domain-containing protein</fullName>
    </recommendedName>
</protein>
<gene>
    <name evidence="2" type="ORF">SAMN04488509_11735</name>
</gene>
<feature type="chain" id="PRO_5011620431" description="CSLREA domain-containing protein" evidence="1">
    <location>
        <begin position="21"/>
        <end position="521"/>
    </location>
</feature>
<dbReference type="AlphaFoldDB" id="A0A1G7A001"/>
<sequence>MHRLVCGATVALFVASPSQAAVFTVDTSSDAALSACTPAPADCSLRGAILAANGMPGADRIEFALPESDPGYQPASAHWRIEAQSAMPNNAGDLEIDGYTQPGALANTQSPELGGSNAVLKIELRNAGQSSNTGIDSSSANFDARLLLRGLAISRFASQVVLSGGAAHRVEGCFLGTDISGTAPSLTGNSGLGIGVRVQGEGPYVIGGETPAARNVLSGMFSGIVSFSVPNGLRIRGNLIGTNAAGTASIANRSYGIDLGSFRDVVIGGTTPAARNVISGNEFTAIQLGAGAAPAMFPNLRVLGNYIGTDWSGSLPIPNGRNAASPSQPQPSILLFAGGACSVQIGGFSAGEANLIAYGGAQGILVGTCRRVAAAGNLHIGHRDMAIDNSATSFADGPTANDAGDADSGGNRLQNAADVVDAVAVGADRFRLDLRIDSAPGNATYPLRVDAFRGRGADLLEHLAQRTITQAEAQTVVSIELPLTALADGVVQLLATDAEGNTSEVGRYALSPVFADGFESD</sequence>
<dbReference type="EMBL" id="FNAG01000017">
    <property type="protein sequence ID" value="SDE08139.1"/>
    <property type="molecule type" value="Genomic_DNA"/>
</dbReference>
<evidence type="ECO:0008006" key="4">
    <source>
        <dbReference type="Google" id="ProtNLM"/>
    </source>
</evidence>
<name>A0A1G7A001_9GAMM</name>